<feature type="compositionally biased region" description="Polar residues" evidence="1">
    <location>
        <begin position="178"/>
        <end position="194"/>
    </location>
</feature>
<dbReference type="EMBL" id="JAJJMB010012081">
    <property type="protein sequence ID" value="KAI3891087.1"/>
    <property type="molecule type" value="Genomic_DNA"/>
</dbReference>
<feature type="compositionally biased region" description="Acidic residues" evidence="1">
    <location>
        <begin position="71"/>
        <end position="81"/>
    </location>
</feature>
<protein>
    <recommendedName>
        <fullName evidence="4">Helitron helicase-like domain-containing protein</fullName>
    </recommendedName>
</protein>
<feature type="region of interest" description="Disordered" evidence="1">
    <location>
        <begin position="139"/>
        <end position="159"/>
    </location>
</feature>
<organism evidence="2 3">
    <name type="scientific">Papaver atlanticum</name>
    <dbReference type="NCBI Taxonomy" id="357466"/>
    <lineage>
        <taxon>Eukaryota</taxon>
        <taxon>Viridiplantae</taxon>
        <taxon>Streptophyta</taxon>
        <taxon>Embryophyta</taxon>
        <taxon>Tracheophyta</taxon>
        <taxon>Spermatophyta</taxon>
        <taxon>Magnoliopsida</taxon>
        <taxon>Ranunculales</taxon>
        <taxon>Papaveraceae</taxon>
        <taxon>Papaveroideae</taxon>
        <taxon>Papaver</taxon>
    </lineage>
</organism>
<evidence type="ECO:0008006" key="4">
    <source>
        <dbReference type="Google" id="ProtNLM"/>
    </source>
</evidence>
<dbReference type="AlphaFoldDB" id="A0AAD4XCH5"/>
<sequence length="488" mass="55516">MSVPGQSPRFIGQVQLRDEEATEASRKKKGKSVVMYQRRRRANVSYVPDGNIVGGIVIGSTRENNNHESTDDNSSDDGENYDIYEQDNAEAIAKNVVSELRPSTIGASTSTTSTSRVSYDLYLFKKTFFVAQLPLRRSPRFSQQPQRGEPSHTQNAIVTNDNLASNLNLRRSPRFMGQAQSQQSRHTQNATSNPQGVQVGRGRGRPLLSVAGRSSFLNCARGITYKVGFKKFHLPPPGTCPKWQAMIFYREPKGFCCSDGKVVLPFVAPPIELLELYDDQMEVGVHFRRYVQRYNQCFSLTSIWVNYDRELADNDNREGVYTFRVQGDIYHRIGSLLPPVVENETDPPTTVRPRYIQMYIYDTDNEINWRMEEGGNDLNREVMEKLRIILDTHNRFVHVIRPLAQREDIQRCRLVIKEQPATEKQYTLPTASQVATIIAEGDGSEKPGERDIVVRTTEGKLLFINETLGCYDPLQYPPLLPYGSYGWD</sequence>
<feature type="region of interest" description="Disordered" evidence="1">
    <location>
        <begin position="58"/>
        <end position="81"/>
    </location>
</feature>
<reference evidence="2" key="1">
    <citation type="submission" date="2022-04" db="EMBL/GenBank/DDBJ databases">
        <title>A functionally conserved STORR gene fusion in Papaver species that diverged 16.8 million years ago.</title>
        <authorList>
            <person name="Catania T."/>
        </authorList>
    </citation>
    <scope>NUCLEOTIDE SEQUENCE</scope>
    <source>
        <strain evidence="2">S-188037</strain>
    </source>
</reference>
<proteinExistence type="predicted"/>
<feature type="region of interest" description="Disordered" evidence="1">
    <location>
        <begin position="176"/>
        <end position="203"/>
    </location>
</feature>
<comment type="caution">
    <text evidence="2">The sequence shown here is derived from an EMBL/GenBank/DDBJ whole genome shotgun (WGS) entry which is preliminary data.</text>
</comment>
<name>A0AAD4XCH5_9MAGN</name>
<evidence type="ECO:0000256" key="1">
    <source>
        <dbReference type="SAM" id="MobiDB-lite"/>
    </source>
</evidence>
<evidence type="ECO:0000313" key="3">
    <source>
        <dbReference type="Proteomes" id="UP001202328"/>
    </source>
</evidence>
<gene>
    <name evidence="2" type="ORF">MKW98_007392</name>
</gene>
<keyword evidence="3" id="KW-1185">Reference proteome</keyword>
<dbReference type="PANTHER" id="PTHR45786">
    <property type="entry name" value="DNA BINDING PROTEIN-LIKE"/>
    <property type="match status" value="1"/>
</dbReference>
<dbReference type="PANTHER" id="PTHR45786:SF80">
    <property type="entry name" value="HELITRON HELICASE-LIKE DOMAIN-CONTAINING PROTEIN"/>
    <property type="match status" value="1"/>
</dbReference>
<accession>A0AAD4XCH5</accession>
<dbReference type="Proteomes" id="UP001202328">
    <property type="component" value="Unassembled WGS sequence"/>
</dbReference>
<evidence type="ECO:0000313" key="2">
    <source>
        <dbReference type="EMBL" id="KAI3891087.1"/>
    </source>
</evidence>